<keyword evidence="2" id="KW-0472">Membrane</keyword>
<keyword evidence="3" id="KW-0732">Signal</keyword>
<name>A0A8E2ICZ4_9BACI</name>
<proteinExistence type="predicted"/>
<feature type="region of interest" description="Disordered" evidence="1">
    <location>
        <begin position="155"/>
        <end position="179"/>
    </location>
</feature>
<keyword evidence="6" id="KW-1185">Reference proteome</keyword>
<organism evidence="5 6">
    <name type="scientific">Heyndrickxia oleronia</name>
    <dbReference type="NCBI Taxonomy" id="38875"/>
    <lineage>
        <taxon>Bacteria</taxon>
        <taxon>Bacillati</taxon>
        <taxon>Bacillota</taxon>
        <taxon>Bacilli</taxon>
        <taxon>Bacillales</taxon>
        <taxon>Bacillaceae</taxon>
        <taxon>Heyndrickxia</taxon>
    </lineage>
</organism>
<dbReference type="Gene3D" id="2.60.40.2230">
    <property type="entry name" value="Uncharacterised protein YcnI-like PF07987, DUF1775"/>
    <property type="match status" value="1"/>
</dbReference>
<keyword evidence="2" id="KW-0812">Transmembrane</keyword>
<dbReference type="CDD" id="cd08545">
    <property type="entry name" value="YcnI_like"/>
    <property type="match status" value="1"/>
</dbReference>
<gene>
    <name evidence="5" type="ORF">BWZ43_08765</name>
</gene>
<protein>
    <recommendedName>
        <fullName evidence="4">YncI copper-binding domain-containing protein</fullName>
    </recommendedName>
</protein>
<evidence type="ECO:0000256" key="1">
    <source>
        <dbReference type="SAM" id="MobiDB-lite"/>
    </source>
</evidence>
<feature type="signal peptide" evidence="3">
    <location>
        <begin position="1"/>
        <end position="27"/>
    </location>
</feature>
<sequence length="208" mass="22921">MKKQSKIMSIILMMFALFLIVPVVADAHVTVQPDVSTTNAYEKYTVRVPVEKEINTTEIKLEVPKDVDLVSVLPMTGWDYQLEKNENDKITAVVWKANNGGIKSGEFVEFSFIGANPSKPGEVSWKALQTYQDGSVVEWVGPAGSDEPASITKIQEGDSVKPHAESSHSDHKDSNKTEADNASTNWLPIVLSVIAILLALISLLRKRK</sequence>
<reference evidence="5 6" key="1">
    <citation type="submission" date="2017-01" db="EMBL/GenBank/DDBJ databases">
        <title>Draft genome sequence of Bacillus oleronius.</title>
        <authorList>
            <person name="Allam M."/>
        </authorList>
    </citation>
    <scope>NUCLEOTIDE SEQUENCE [LARGE SCALE GENOMIC DNA]</scope>
    <source>
        <strain evidence="5 6">DSM 9356</strain>
    </source>
</reference>
<dbReference type="InterPro" id="IPR012533">
    <property type="entry name" value="YcnI-copper_dom"/>
</dbReference>
<evidence type="ECO:0000256" key="3">
    <source>
        <dbReference type="SAM" id="SignalP"/>
    </source>
</evidence>
<dbReference type="InterPro" id="IPR038507">
    <property type="entry name" value="YcnI-like_sf"/>
</dbReference>
<evidence type="ECO:0000256" key="2">
    <source>
        <dbReference type="SAM" id="Phobius"/>
    </source>
</evidence>
<feature type="transmembrane region" description="Helical" evidence="2">
    <location>
        <begin position="186"/>
        <end position="204"/>
    </location>
</feature>
<evidence type="ECO:0000313" key="5">
    <source>
        <dbReference type="EMBL" id="OOP68750.1"/>
    </source>
</evidence>
<dbReference type="Proteomes" id="UP000189761">
    <property type="component" value="Unassembled WGS sequence"/>
</dbReference>
<feature type="domain" description="YncI copper-binding" evidence="4">
    <location>
        <begin position="28"/>
        <end position="146"/>
    </location>
</feature>
<dbReference type="RefSeq" id="WP_058005917.1">
    <property type="nucleotide sequence ID" value="NZ_CP065424.1"/>
</dbReference>
<feature type="chain" id="PRO_5034328924" description="YncI copper-binding domain-containing protein" evidence="3">
    <location>
        <begin position="28"/>
        <end position="208"/>
    </location>
</feature>
<evidence type="ECO:0000313" key="6">
    <source>
        <dbReference type="Proteomes" id="UP000189761"/>
    </source>
</evidence>
<dbReference type="Pfam" id="PF07987">
    <property type="entry name" value="DUF1775"/>
    <property type="match status" value="1"/>
</dbReference>
<dbReference type="AlphaFoldDB" id="A0A8E2ICZ4"/>
<comment type="caution">
    <text evidence="5">The sequence shown here is derived from an EMBL/GenBank/DDBJ whole genome shotgun (WGS) entry which is preliminary data.</text>
</comment>
<dbReference type="EMBL" id="MTLA01000083">
    <property type="protein sequence ID" value="OOP68750.1"/>
    <property type="molecule type" value="Genomic_DNA"/>
</dbReference>
<evidence type="ECO:0000259" key="4">
    <source>
        <dbReference type="Pfam" id="PF07987"/>
    </source>
</evidence>
<accession>A0A8E2ICZ4</accession>
<keyword evidence="2" id="KW-1133">Transmembrane helix</keyword>